<dbReference type="InterPro" id="IPR057268">
    <property type="entry name" value="Ribosomal_L18"/>
</dbReference>
<dbReference type="InterPro" id="IPR004389">
    <property type="entry name" value="Ribosomal_uL18_bac-type"/>
</dbReference>
<dbReference type="PANTHER" id="PTHR12899:SF3">
    <property type="entry name" value="LARGE RIBOSOMAL SUBUNIT PROTEIN UL18M"/>
    <property type="match status" value="1"/>
</dbReference>
<evidence type="ECO:0000256" key="2">
    <source>
        <dbReference type="ARBA" id="ARBA00022730"/>
    </source>
</evidence>
<dbReference type="OMA" id="NKQIYAQ"/>
<proteinExistence type="inferred from homology"/>
<dbReference type="GO" id="GO:0005737">
    <property type="term" value="C:cytoplasm"/>
    <property type="evidence" value="ECO:0007669"/>
    <property type="project" value="UniProtKB-ARBA"/>
</dbReference>
<dbReference type="GO" id="GO:0008097">
    <property type="term" value="F:5S rRNA binding"/>
    <property type="evidence" value="ECO:0007669"/>
    <property type="project" value="TreeGrafter"/>
</dbReference>
<dbReference type="EnsemblProtists" id="AAC35718">
    <property type="protein sequence ID" value="AAC35718"/>
    <property type="gene ID" value="EGPrGTG00000000031"/>
</dbReference>
<accession>A0A0C3SGC9</accession>
<dbReference type="Proteomes" id="UP000011087">
    <property type="component" value="Unassembled WGS sequence"/>
</dbReference>
<dbReference type="InterPro" id="IPR005484">
    <property type="entry name" value="Ribosomal_uL18_bac/plant/anim"/>
</dbReference>
<keyword evidence="4" id="KW-0689">Ribosomal protein</keyword>
<protein>
    <recommendedName>
        <fullName evidence="6">Large ribosomal subunit protein uL18c</fullName>
    </recommendedName>
</protein>
<dbReference type="GO" id="GO:1990904">
    <property type="term" value="C:ribonucleoprotein complex"/>
    <property type="evidence" value="ECO:0007669"/>
    <property type="project" value="UniProtKB-KW"/>
</dbReference>
<dbReference type="EMBL" id="AF041468">
    <property type="status" value="NOT_ANNOTATED_CDS"/>
    <property type="molecule type" value="Genomic_DNA"/>
</dbReference>
<dbReference type="PANTHER" id="PTHR12899">
    <property type="entry name" value="39S RIBOSOMAL PROTEIN L18, MITOCHONDRIAL"/>
    <property type="match status" value="1"/>
</dbReference>
<dbReference type="Gene3D" id="3.30.420.100">
    <property type="match status" value="1"/>
</dbReference>
<reference evidence="8" key="1">
    <citation type="journal article" date="2012" name="Nature">
        <title>Algal genomes reveal evolutionary mosaicism and the fate of nucleomorphs.</title>
        <authorList>
            <consortium name="DOE Joint Genome Institute"/>
            <person name="Curtis B.A."/>
            <person name="Tanifuji G."/>
            <person name="Burki F."/>
            <person name="Gruber A."/>
            <person name="Irimia M."/>
            <person name="Maruyama S."/>
            <person name="Arias M.C."/>
            <person name="Ball S.G."/>
            <person name="Gile G.H."/>
            <person name="Hirakawa Y."/>
            <person name="Hopkins J.F."/>
            <person name="Kuo A."/>
            <person name="Rensing S.A."/>
            <person name="Schmutz J."/>
            <person name="Symeonidi A."/>
            <person name="Elias M."/>
            <person name="Eveleigh R.J."/>
            <person name="Herman E.K."/>
            <person name="Klute M.J."/>
            <person name="Nakayama T."/>
            <person name="Obornik M."/>
            <person name="Reyes-Prieto A."/>
            <person name="Armbrust E.V."/>
            <person name="Aves S.J."/>
            <person name="Beiko R.G."/>
            <person name="Coutinho P."/>
            <person name="Dacks J.B."/>
            <person name="Durnford D.G."/>
            <person name="Fast N.M."/>
            <person name="Green B.R."/>
            <person name="Grisdale C.J."/>
            <person name="Hempel F."/>
            <person name="Henrissat B."/>
            <person name="Hoppner M.P."/>
            <person name="Ishida K."/>
            <person name="Kim E."/>
            <person name="Koreny L."/>
            <person name="Kroth P.G."/>
            <person name="Liu Y."/>
            <person name="Malik S.B."/>
            <person name="Maier U.G."/>
            <person name="McRose D."/>
            <person name="Mock T."/>
            <person name="Neilson J.A."/>
            <person name="Onodera N.T."/>
            <person name="Poole A.M."/>
            <person name="Pritham E.J."/>
            <person name="Richards T.A."/>
            <person name="Rocap G."/>
            <person name="Roy S.W."/>
            <person name="Sarai C."/>
            <person name="Schaack S."/>
            <person name="Shirato S."/>
            <person name="Slamovits C.H."/>
            <person name="Spencer D.F."/>
            <person name="Suzuki S."/>
            <person name="Worden A.Z."/>
            <person name="Zauner S."/>
            <person name="Barry K."/>
            <person name="Bell C."/>
            <person name="Bharti A.K."/>
            <person name="Crow J.A."/>
            <person name="Grimwood J."/>
            <person name="Kramer R."/>
            <person name="Lindquist E."/>
            <person name="Lucas S."/>
            <person name="Salamov A."/>
            <person name="McFadden G.I."/>
            <person name="Lane C.E."/>
            <person name="Keeling P.J."/>
            <person name="Gray M.W."/>
            <person name="Grigoriev I.V."/>
            <person name="Archibald J.M."/>
        </authorList>
    </citation>
    <scope>NUCLEOTIDE SEQUENCE</scope>
    <source>
        <strain evidence="8">CCMP2712</strain>
    </source>
</reference>
<evidence type="ECO:0000256" key="3">
    <source>
        <dbReference type="ARBA" id="ARBA00022884"/>
    </source>
</evidence>
<comment type="similarity">
    <text evidence="1">Belongs to the universal ribosomal protein uL18 family.</text>
</comment>
<dbReference type="GO" id="GO:0005840">
    <property type="term" value="C:ribosome"/>
    <property type="evidence" value="ECO:0007669"/>
    <property type="project" value="UniProtKB-KW"/>
</dbReference>
<reference evidence="7" key="3">
    <citation type="submission" date="2015-06" db="UniProtKB">
        <authorList>
            <consortium name="EnsemblProtists"/>
        </authorList>
    </citation>
    <scope>IDENTIFICATION</scope>
</reference>
<reference evidence="8" key="2">
    <citation type="submission" date="2012-11" db="EMBL/GenBank/DDBJ databases">
        <authorList>
            <person name="Kuo A."/>
            <person name="Curtis B.A."/>
            <person name="Tanifuji G."/>
            <person name="Burki F."/>
            <person name="Gruber A."/>
            <person name="Irimia M."/>
            <person name="Maruyama S."/>
            <person name="Arias M.C."/>
            <person name="Ball S.G."/>
            <person name="Gile G.H."/>
            <person name="Hirakawa Y."/>
            <person name="Hopkins J.F."/>
            <person name="Rensing S.A."/>
            <person name="Schmutz J."/>
            <person name="Symeonidi A."/>
            <person name="Elias M."/>
            <person name="Eveleigh R.J."/>
            <person name="Herman E.K."/>
            <person name="Klute M.J."/>
            <person name="Nakayama T."/>
            <person name="Obornik M."/>
            <person name="Reyes-Prieto A."/>
            <person name="Armbrust E.V."/>
            <person name="Aves S.J."/>
            <person name="Beiko R.G."/>
            <person name="Coutinho P."/>
            <person name="Dacks J.B."/>
            <person name="Durnford D.G."/>
            <person name="Fast N.M."/>
            <person name="Green B.R."/>
            <person name="Grisdale C."/>
            <person name="Hempe F."/>
            <person name="Henrissat B."/>
            <person name="Hoppner M.P."/>
            <person name="Ishida K.-I."/>
            <person name="Kim E."/>
            <person name="Koreny L."/>
            <person name="Kroth P.G."/>
            <person name="Liu Y."/>
            <person name="Malik S.-B."/>
            <person name="Maier U.G."/>
            <person name="McRose D."/>
            <person name="Mock T."/>
            <person name="Neilson J.A."/>
            <person name="Onodera N.T."/>
            <person name="Poole A.M."/>
            <person name="Pritham E.J."/>
            <person name="Richards T.A."/>
            <person name="Rocap G."/>
            <person name="Roy S.W."/>
            <person name="Sarai C."/>
            <person name="Schaack S."/>
            <person name="Shirato S."/>
            <person name="Slamovits C.H."/>
            <person name="Spencer D.F."/>
            <person name="Suzuki S."/>
            <person name="Worden A.Z."/>
            <person name="Zauner S."/>
            <person name="Barry K."/>
            <person name="Bell C."/>
            <person name="Bharti A.K."/>
            <person name="Crow J.A."/>
            <person name="Grimwood J."/>
            <person name="Kramer R."/>
            <person name="Lindquist E."/>
            <person name="Lucas S."/>
            <person name="Salamov A."/>
            <person name="McFadden G.I."/>
            <person name="Lane C.E."/>
            <person name="Keeling P.J."/>
            <person name="Gray M.W."/>
            <person name="Grigoriev I.V."/>
            <person name="Archibald J.M."/>
        </authorList>
    </citation>
    <scope>NUCLEOTIDE SEQUENCE</scope>
    <source>
        <strain evidence="8">CCMP2712</strain>
    </source>
</reference>
<sequence length="107" mass="11884">MKRTNKIKGTLERPRLSVFRSNCHIYAQVIDDSSGMTIVSTSTLDKDVKSLLNNTSTCEASKIVGQVIAKKTLARNIKQVIFDRGKRVYHGRISALAEAARESGLEF</sequence>
<dbReference type="NCBIfam" id="TIGR00060">
    <property type="entry name" value="L18_bact"/>
    <property type="match status" value="1"/>
</dbReference>
<evidence type="ECO:0000256" key="4">
    <source>
        <dbReference type="ARBA" id="ARBA00022980"/>
    </source>
</evidence>
<keyword evidence="5" id="KW-0687">Ribonucleoprotein</keyword>
<keyword evidence="8" id="KW-1185">Reference proteome</keyword>
<evidence type="ECO:0000256" key="6">
    <source>
        <dbReference type="ARBA" id="ARBA00035303"/>
    </source>
</evidence>
<evidence type="ECO:0000256" key="1">
    <source>
        <dbReference type="ARBA" id="ARBA00007116"/>
    </source>
</evidence>
<evidence type="ECO:0000313" key="8">
    <source>
        <dbReference type="Proteomes" id="UP000011087"/>
    </source>
</evidence>
<name>A0A0C3SGC9_GUITC</name>
<dbReference type="SUPFAM" id="SSF53137">
    <property type="entry name" value="Translational machinery components"/>
    <property type="match status" value="1"/>
</dbReference>
<evidence type="ECO:0000256" key="5">
    <source>
        <dbReference type="ARBA" id="ARBA00023274"/>
    </source>
</evidence>
<keyword evidence="2" id="KW-0699">rRNA-binding</keyword>
<dbReference type="SMR" id="A0A0C3SGC9"/>
<dbReference type="AlphaFoldDB" id="A0A0C3SGC9"/>
<dbReference type="Pfam" id="PF00861">
    <property type="entry name" value="Ribosomal_L18p"/>
    <property type="match status" value="1"/>
</dbReference>
<keyword evidence="3" id="KW-0694">RNA-binding</keyword>
<dbReference type="CDD" id="cd00432">
    <property type="entry name" value="Ribosomal_L18_L5e"/>
    <property type="match status" value="1"/>
</dbReference>
<dbReference type="HAMAP" id="MF_01337_B">
    <property type="entry name" value="Ribosomal_uL18_B"/>
    <property type="match status" value="1"/>
</dbReference>
<dbReference type="FunFam" id="3.30.420.100:FF:000001">
    <property type="entry name" value="50S ribosomal protein L18"/>
    <property type="match status" value="1"/>
</dbReference>
<organism evidence="7 8">
    <name type="scientific">Guillardia theta (strain CCMP2712)</name>
    <name type="common">Cryptophyte</name>
    <dbReference type="NCBI Taxonomy" id="905079"/>
    <lineage>
        <taxon>Eukaryota</taxon>
        <taxon>Cryptophyceae</taxon>
        <taxon>Pyrenomonadales</taxon>
        <taxon>Geminigeraceae</taxon>
        <taxon>Guillardia</taxon>
    </lineage>
</organism>
<dbReference type="GO" id="GO:0006412">
    <property type="term" value="P:translation"/>
    <property type="evidence" value="ECO:0007669"/>
    <property type="project" value="InterPro"/>
</dbReference>
<dbReference type="GO" id="GO:0003735">
    <property type="term" value="F:structural constituent of ribosome"/>
    <property type="evidence" value="ECO:0007669"/>
    <property type="project" value="InterPro"/>
</dbReference>
<evidence type="ECO:0000313" key="7">
    <source>
        <dbReference type="EnsemblProtists" id="AAC35718"/>
    </source>
</evidence>